<protein>
    <recommendedName>
        <fullName evidence="1">DNA binding HTH domain-containing protein</fullName>
    </recommendedName>
</protein>
<evidence type="ECO:0000259" key="1">
    <source>
        <dbReference type="Pfam" id="PF02954"/>
    </source>
</evidence>
<dbReference type="GO" id="GO:0043565">
    <property type="term" value="F:sequence-specific DNA binding"/>
    <property type="evidence" value="ECO:0007669"/>
    <property type="project" value="InterPro"/>
</dbReference>
<evidence type="ECO:0000313" key="2">
    <source>
        <dbReference type="EMBL" id="SVE53459.1"/>
    </source>
</evidence>
<dbReference type="InterPro" id="IPR009057">
    <property type="entry name" value="Homeodomain-like_sf"/>
</dbReference>
<dbReference type="CDD" id="cd14279">
    <property type="entry name" value="CUE"/>
    <property type="match status" value="1"/>
</dbReference>
<dbReference type="PRINTS" id="PR01590">
    <property type="entry name" value="HTHFIS"/>
</dbReference>
<organism evidence="2">
    <name type="scientific">marine metagenome</name>
    <dbReference type="NCBI Taxonomy" id="408172"/>
    <lineage>
        <taxon>unclassified sequences</taxon>
        <taxon>metagenomes</taxon>
        <taxon>ecological metagenomes</taxon>
    </lineage>
</organism>
<name>A0A383EA30_9ZZZZ</name>
<reference evidence="2" key="1">
    <citation type="submission" date="2018-05" db="EMBL/GenBank/DDBJ databases">
        <authorList>
            <person name="Lanie J.A."/>
            <person name="Ng W.-L."/>
            <person name="Kazmierczak K.M."/>
            <person name="Andrzejewski T.M."/>
            <person name="Davidsen T.M."/>
            <person name="Wayne K.J."/>
            <person name="Tettelin H."/>
            <person name="Glass J.I."/>
            <person name="Rusch D."/>
            <person name="Podicherti R."/>
            <person name="Tsui H.-C.T."/>
            <person name="Winkler M.E."/>
        </authorList>
    </citation>
    <scope>NUCLEOTIDE SEQUENCE</scope>
</reference>
<feature type="domain" description="DNA binding HTH" evidence="1">
    <location>
        <begin position="11"/>
        <end position="47"/>
    </location>
</feature>
<dbReference type="AlphaFoldDB" id="A0A383EA30"/>
<dbReference type="SUPFAM" id="SSF46689">
    <property type="entry name" value="Homeodomain-like"/>
    <property type="match status" value="1"/>
</dbReference>
<sequence length="52" mass="6123">NGQASMRPSSDKEYVQQVLEECQWNRSDAAERLGMHRSTLWRKMKEWGLIKG</sequence>
<dbReference type="EMBL" id="UINC01224025">
    <property type="protein sequence ID" value="SVE53459.1"/>
    <property type="molecule type" value="Genomic_DNA"/>
</dbReference>
<gene>
    <name evidence="2" type="ORF">METZ01_LOCUS506313</name>
</gene>
<feature type="non-terminal residue" evidence="2">
    <location>
        <position position="1"/>
    </location>
</feature>
<dbReference type="Pfam" id="PF02954">
    <property type="entry name" value="HTH_8"/>
    <property type="match status" value="1"/>
</dbReference>
<dbReference type="Gene3D" id="1.10.10.60">
    <property type="entry name" value="Homeodomain-like"/>
    <property type="match status" value="1"/>
</dbReference>
<accession>A0A383EA30</accession>
<dbReference type="InterPro" id="IPR002197">
    <property type="entry name" value="HTH_Fis"/>
</dbReference>
<proteinExistence type="predicted"/>